<protein>
    <submittedName>
        <fullName evidence="6">Substrate-binding domain-containing protein</fullName>
    </submittedName>
</protein>
<comment type="similarity">
    <text evidence="2">Belongs to the bacterial solute-binding protein 2 family.</text>
</comment>
<dbReference type="Gene3D" id="3.40.50.2300">
    <property type="match status" value="2"/>
</dbReference>
<dbReference type="SUPFAM" id="SSF53822">
    <property type="entry name" value="Periplasmic binding protein-like I"/>
    <property type="match status" value="1"/>
</dbReference>
<dbReference type="GO" id="GO:0030313">
    <property type="term" value="C:cell envelope"/>
    <property type="evidence" value="ECO:0007669"/>
    <property type="project" value="UniProtKB-SubCell"/>
</dbReference>
<reference evidence="6" key="1">
    <citation type="submission" date="2020-12" db="EMBL/GenBank/DDBJ databases">
        <authorList>
            <person name="Huq M.A."/>
        </authorList>
    </citation>
    <scope>NUCLEOTIDE SEQUENCE</scope>
    <source>
        <strain evidence="6">MAHUQ-46</strain>
    </source>
</reference>
<evidence type="ECO:0000256" key="1">
    <source>
        <dbReference type="ARBA" id="ARBA00004196"/>
    </source>
</evidence>
<feature type="domain" description="Periplasmic binding protein" evidence="5">
    <location>
        <begin position="48"/>
        <end position="301"/>
    </location>
</feature>
<dbReference type="InterPro" id="IPR028082">
    <property type="entry name" value="Peripla_BP_I"/>
</dbReference>
<accession>A0A934J819</accession>
<dbReference type="PANTHER" id="PTHR46847:SF1">
    <property type="entry name" value="D-ALLOSE-BINDING PERIPLASMIC PROTEIN-RELATED"/>
    <property type="match status" value="1"/>
</dbReference>
<dbReference type="GO" id="GO:0030246">
    <property type="term" value="F:carbohydrate binding"/>
    <property type="evidence" value="ECO:0007669"/>
    <property type="project" value="UniProtKB-ARBA"/>
</dbReference>
<keyword evidence="7" id="KW-1185">Reference proteome</keyword>
<keyword evidence="3 4" id="KW-0732">Signal</keyword>
<sequence>MNRLPTTALLVLRSLFVLCTAALLAAVLLSCGSSSATIANNQIASHRIALVAPVHSAEQAEAMRIGAEAAARQFGLELNYAPFESNEDAAEQLAAAIALLEQGAEALLIAPADEETLRAVGQYGTDRGIPVIALNDERMPRGVGGAIAIDNEEAGRQAGKALAELLDGKGNVALLKPDRNDPGLVLREQGILEALSKYPSIQVKEGSVCGNLRDACWVAAKSMLDNERLDGAIALQSVASLGLADEVRRRSEAEQFKLVAFGSEREQLELLQEGVIHQLVVQSDFSTGYIGVEQAVSLLAGGVIGKPTLLETRVVDADNMFWMNNQKLLFPFVH</sequence>
<dbReference type="EMBL" id="JAELUP010000072">
    <property type="protein sequence ID" value="MBJ6362421.1"/>
    <property type="molecule type" value="Genomic_DNA"/>
</dbReference>
<gene>
    <name evidence="6" type="ORF">JFN88_14235</name>
</gene>
<dbReference type="PROSITE" id="PS51257">
    <property type="entry name" value="PROKAR_LIPOPROTEIN"/>
    <property type="match status" value="1"/>
</dbReference>
<dbReference type="Proteomes" id="UP000640274">
    <property type="component" value="Unassembled WGS sequence"/>
</dbReference>
<dbReference type="RefSeq" id="WP_199019966.1">
    <property type="nucleotide sequence ID" value="NZ_JAELUP010000072.1"/>
</dbReference>
<name>A0A934J819_9BACL</name>
<evidence type="ECO:0000256" key="2">
    <source>
        <dbReference type="ARBA" id="ARBA00007639"/>
    </source>
</evidence>
<evidence type="ECO:0000256" key="3">
    <source>
        <dbReference type="ARBA" id="ARBA00022729"/>
    </source>
</evidence>
<dbReference type="AlphaFoldDB" id="A0A934J819"/>
<dbReference type="PANTHER" id="PTHR46847">
    <property type="entry name" value="D-ALLOSE-BINDING PERIPLASMIC PROTEIN-RELATED"/>
    <property type="match status" value="1"/>
</dbReference>
<evidence type="ECO:0000313" key="6">
    <source>
        <dbReference type="EMBL" id="MBJ6362421.1"/>
    </source>
</evidence>
<comment type="caution">
    <text evidence="6">The sequence shown here is derived from an EMBL/GenBank/DDBJ whole genome shotgun (WGS) entry which is preliminary data.</text>
</comment>
<feature type="chain" id="PRO_5039225738" evidence="4">
    <location>
        <begin position="37"/>
        <end position="334"/>
    </location>
</feature>
<feature type="signal peptide" evidence="4">
    <location>
        <begin position="1"/>
        <end position="36"/>
    </location>
</feature>
<evidence type="ECO:0000259" key="5">
    <source>
        <dbReference type="Pfam" id="PF13407"/>
    </source>
</evidence>
<evidence type="ECO:0000256" key="4">
    <source>
        <dbReference type="SAM" id="SignalP"/>
    </source>
</evidence>
<evidence type="ECO:0000313" key="7">
    <source>
        <dbReference type="Proteomes" id="UP000640274"/>
    </source>
</evidence>
<proteinExistence type="inferred from homology"/>
<dbReference type="Pfam" id="PF13407">
    <property type="entry name" value="Peripla_BP_4"/>
    <property type="match status" value="1"/>
</dbReference>
<dbReference type="InterPro" id="IPR025997">
    <property type="entry name" value="SBP_2_dom"/>
</dbReference>
<organism evidence="6 7">
    <name type="scientific">Paenibacillus roseus</name>
    <dbReference type="NCBI Taxonomy" id="2798579"/>
    <lineage>
        <taxon>Bacteria</taxon>
        <taxon>Bacillati</taxon>
        <taxon>Bacillota</taxon>
        <taxon>Bacilli</taxon>
        <taxon>Bacillales</taxon>
        <taxon>Paenibacillaceae</taxon>
        <taxon>Paenibacillus</taxon>
    </lineage>
</organism>
<comment type="subcellular location">
    <subcellularLocation>
        <location evidence="1">Cell envelope</location>
    </subcellularLocation>
</comment>